<reference evidence="7 8" key="1">
    <citation type="submission" date="2019-12" db="EMBL/GenBank/DDBJ databases">
        <title>Genomic-based taxomic classification of the family Erythrobacteraceae.</title>
        <authorList>
            <person name="Xu L."/>
        </authorList>
    </citation>
    <scope>NUCLEOTIDE SEQUENCE [LARGE SCALE GENOMIC DNA]</scope>
    <source>
        <strain evidence="7 8">100921-2</strain>
    </source>
</reference>
<gene>
    <name evidence="7" type="ORF">GRI40_12405</name>
</gene>
<dbReference type="Proteomes" id="UP000439522">
    <property type="component" value="Unassembled WGS sequence"/>
</dbReference>
<dbReference type="Pfam" id="PF09678">
    <property type="entry name" value="Caa3_CtaG"/>
    <property type="match status" value="1"/>
</dbReference>
<keyword evidence="8" id="KW-1185">Reference proteome</keyword>
<keyword evidence="2" id="KW-1003">Cell membrane</keyword>
<evidence type="ECO:0000256" key="5">
    <source>
        <dbReference type="ARBA" id="ARBA00023136"/>
    </source>
</evidence>
<dbReference type="EMBL" id="WTZA01000002">
    <property type="protein sequence ID" value="MXO76018.1"/>
    <property type="molecule type" value="Genomic_DNA"/>
</dbReference>
<feature type="transmembrane region" description="Helical" evidence="6">
    <location>
        <begin position="211"/>
        <end position="233"/>
    </location>
</feature>
<evidence type="ECO:0000256" key="2">
    <source>
        <dbReference type="ARBA" id="ARBA00022475"/>
    </source>
</evidence>
<evidence type="ECO:0000256" key="1">
    <source>
        <dbReference type="ARBA" id="ARBA00004651"/>
    </source>
</evidence>
<comment type="subcellular location">
    <subcellularLocation>
        <location evidence="1">Cell membrane</location>
        <topology evidence="1">Multi-pass membrane protein</topology>
    </subcellularLocation>
</comment>
<evidence type="ECO:0000256" key="3">
    <source>
        <dbReference type="ARBA" id="ARBA00022692"/>
    </source>
</evidence>
<evidence type="ECO:0000256" key="4">
    <source>
        <dbReference type="ARBA" id="ARBA00022989"/>
    </source>
</evidence>
<dbReference type="AlphaFoldDB" id="A0A6I4THU6"/>
<organism evidence="7 8">
    <name type="scientific">Tsuneonella aeria</name>
    <dbReference type="NCBI Taxonomy" id="1837929"/>
    <lineage>
        <taxon>Bacteria</taxon>
        <taxon>Pseudomonadati</taxon>
        <taxon>Pseudomonadota</taxon>
        <taxon>Alphaproteobacteria</taxon>
        <taxon>Sphingomonadales</taxon>
        <taxon>Erythrobacteraceae</taxon>
        <taxon>Tsuneonella</taxon>
    </lineage>
</organism>
<evidence type="ECO:0000313" key="7">
    <source>
        <dbReference type="EMBL" id="MXO76018.1"/>
    </source>
</evidence>
<protein>
    <submittedName>
        <fullName evidence="7">Cytochrome c oxidase assembly protein</fullName>
    </submittedName>
</protein>
<dbReference type="InterPro" id="IPR019108">
    <property type="entry name" value="Caa3_assmbl_CtaG-rel"/>
</dbReference>
<keyword evidence="5 6" id="KW-0472">Membrane</keyword>
<feature type="transmembrane region" description="Helical" evidence="6">
    <location>
        <begin position="169"/>
        <end position="191"/>
    </location>
</feature>
<dbReference type="GO" id="GO:0005886">
    <property type="term" value="C:plasma membrane"/>
    <property type="evidence" value="ECO:0007669"/>
    <property type="project" value="UniProtKB-SubCell"/>
</dbReference>
<dbReference type="RefSeq" id="WP_160611854.1">
    <property type="nucleotide sequence ID" value="NZ_WTZA01000002.1"/>
</dbReference>
<evidence type="ECO:0000256" key="6">
    <source>
        <dbReference type="SAM" id="Phobius"/>
    </source>
</evidence>
<feature type="transmembrane region" description="Helical" evidence="6">
    <location>
        <begin position="107"/>
        <end position="125"/>
    </location>
</feature>
<comment type="caution">
    <text evidence="7">The sequence shown here is derived from an EMBL/GenBank/DDBJ whole genome shotgun (WGS) entry which is preliminary data.</text>
</comment>
<feature type="transmembrane region" description="Helical" evidence="6">
    <location>
        <begin position="52"/>
        <end position="74"/>
    </location>
</feature>
<dbReference type="OrthoDB" id="259025at2"/>
<proteinExistence type="predicted"/>
<accession>A0A6I4THU6</accession>
<sequence length="245" mass="26430">MTNDAFAWVPYCGAAPLPAEWFMRWNFDPVLILAIIGLLAAGHAWRRHARRWQWAAAGVAVLLFVSPLCALGSALFTARVAHHLVLSLVLAPLCLAALGARTRRKMPSLAVLTGVQAAVFWAWHVPPVYEAAMRSDALYWAMQLSITGSAMAWWAALRRAPAIAGTAGLLATMVQMGLLGALIVFAGRPLYAPHWFSAPAWGLSPLEDQQIAGLVMWVAGSGAYLLLAAVLLYRALGRQTALRPA</sequence>
<feature type="transmembrane region" description="Helical" evidence="6">
    <location>
        <begin position="137"/>
        <end position="157"/>
    </location>
</feature>
<evidence type="ECO:0000313" key="8">
    <source>
        <dbReference type="Proteomes" id="UP000439522"/>
    </source>
</evidence>
<keyword evidence="4 6" id="KW-1133">Transmembrane helix</keyword>
<feature type="transmembrane region" description="Helical" evidence="6">
    <location>
        <begin position="27"/>
        <end position="45"/>
    </location>
</feature>
<feature type="transmembrane region" description="Helical" evidence="6">
    <location>
        <begin position="80"/>
        <end position="100"/>
    </location>
</feature>
<keyword evidence="3 6" id="KW-0812">Transmembrane</keyword>
<name>A0A6I4THU6_9SPHN</name>